<protein>
    <submittedName>
        <fullName evidence="2">Transcriptional regulator</fullName>
    </submittedName>
</protein>
<accession>A0A150WDL2</accession>
<gene>
    <name evidence="2" type="ORF">AZI86_18950</name>
</gene>
<dbReference type="InterPro" id="IPR013435">
    <property type="entry name" value="Mobile_mystery_prot_A"/>
</dbReference>
<comment type="caution">
    <text evidence="2">The sequence shown here is derived from an EMBL/GenBank/DDBJ whole genome shotgun (WGS) entry which is preliminary data.</text>
</comment>
<dbReference type="Gene3D" id="1.10.260.40">
    <property type="entry name" value="lambda repressor-like DNA-binding domains"/>
    <property type="match status" value="1"/>
</dbReference>
<evidence type="ECO:0000259" key="1">
    <source>
        <dbReference type="PROSITE" id="PS50943"/>
    </source>
</evidence>
<dbReference type="InterPro" id="IPR010982">
    <property type="entry name" value="Lambda_DNA-bd_dom_sf"/>
</dbReference>
<dbReference type="GO" id="GO:0003677">
    <property type="term" value="F:DNA binding"/>
    <property type="evidence" value="ECO:0007669"/>
    <property type="project" value="InterPro"/>
</dbReference>
<dbReference type="NCBIfam" id="TIGR02612">
    <property type="entry name" value="mob_myst_A"/>
    <property type="match status" value="1"/>
</dbReference>
<proteinExistence type="predicted"/>
<dbReference type="AlphaFoldDB" id="A0A150WDL2"/>
<organism evidence="2 3">
    <name type="scientific">Bdellovibrio bacteriovorus</name>
    <dbReference type="NCBI Taxonomy" id="959"/>
    <lineage>
        <taxon>Bacteria</taxon>
        <taxon>Pseudomonadati</taxon>
        <taxon>Bdellovibrionota</taxon>
        <taxon>Bdellovibrionia</taxon>
        <taxon>Bdellovibrionales</taxon>
        <taxon>Pseudobdellovibrionaceae</taxon>
        <taxon>Bdellovibrio</taxon>
    </lineage>
</organism>
<dbReference type="Proteomes" id="UP000075320">
    <property type="component" value="Unassembled WGS sequence"/>
</dbReference>
<feature type="domain" description="HTH cro/C1-type" evidence="1">
    <location>
        <begin position="34"/>
        <end position="90"/>
    </location>
</feature>
<dbReference type="OrthoDB" id="9785949at2"/>
<dbReference type="RefSeq" id="WP_061836886.1">
    <property type="nucleotide sequence ID" value="NZ_LUKE01000008.1"/>
</dbReference>
<evidence type="ECO:0000313" key="2">
    <source>
        <dbReference type="EMBL" id="KYG60991.1"/>
    </source>
</evidence>
<dbReference type="InterPro" id="IPR001387">
    <property type="entry name" value="Cro/C1-type_HTH"/>
</dbReference>
<dbReference type="Pfam" id="PF01381">
    <property type="entry name" value="HTH_3"/>
    <property type="match status" value="1"/>
</dbReference>
<dbReference type="CDD" id="cd00093">
    <property type="entry name" value="HTH_XRE"/>
    <property type="match status" value="1"/>
</dbReference>
<name>A0A150WDL2_BDEBC</name>
<evidence type="ECO:0000313" key="3">
    <source>
        <dbReference type="Proteomes" id="UP000075320"/>
    </source>
</evidence>
<reference evidence="2 3" key="1">
    <citation type="submission" date="2016-03" db="EMBL/GenBank/DDBJ databases">
        <authorList>
            <person name="Ploux O."/>
        </authorList>
    </citation>
    <scope>NUCLEOTIDE SEQUENCE [LARGE SCALE GENOMIC DNA]</scope>
    <source>
        <strain evidence="2 3">R0</strain>
    </source>
</reference>
<dbReference type="SMART" id="SM00530">
    <property type="entry name" value="HTH_XRE"/>
    <property type="match status" value="1"/>
</dbReference>
<keyword evidence="3" id="KW-1185">Reference proteome</keyword>
<dbReference type="EMBL" id="LUKE01000008">
    <property type="protein sequence ID" value="KYG60991.1"/>
    <property type="molecule type" value="Genomic_DNA"/>
</dbReference>
<dbReference type="PROSITE" id="PS50943">
    <property type="entry name" value="HTH_CROC1"/>
    <property type="match status" value="1"/>
</dbReference>
<dbReference type="SUPFAM" id="SSF47413">
    <property type="entry name" value="lambda repressor-like DNA-binding domains"/>
    <property type="match status" value="1"/>
</dbReference>
<sequence length="169" mass="19530">MGSKTAKLRRHQIDRSFEESKRFLLSRLPKYGWVNEIREALGMTMQDLADRLGVIKQRIDRIEKDEINGSVTLKTMQETAEALNCDFVYFLVPKGQGLQATLEAQARKAAQEIVKNTEHTMELEEQGTSKQSQQRLIESLTQDLLMKEDRKIWRTKNENSKSSRRDTSG</sequence>